<evidence type="ECO:0000313" key="1">
    <source>
        <dbReference type="EMBL" id="AZV44994.1"/>
    </source>
</evidence>
<dbReference type="Proteomes" id="UP000283095">
    <property type="component" value="Chromosome"/>
</dbReference>
<name>A0A3T0KXD0_9BACI</name>
<accession>A0A3T0KXD0</accession>
<dbReference type="PROSITE" id="PS51257">
    <property type="entry name" value="PROKAR_LIPOPROTEIN"/>
    <property type="match status" value="1"/>
</dbReference>
<organism evidence="1 2">
    <name type="scientific">Peribacillus asahii</name>
    <dbReference type="NCBI Taxonomy" id="228899"/>
    <lineage>
        <taxon>Bacteria</taxon>
        <taxon>Bacillati</taxon>
        <taxon>Bacillota</taxon>
        <taxon>Bacilli</taxon>
        <taxon>Bacillales</taxon>
        <taxon>Bacillaceae</taxon>
        <taxon>Peribacillus</taxon>
    </lineage>
</organism>
<gene>
    <name evidence="1" type="ORF">BAOM_4414</name>
</gene>
<protein>
    <submittedName>
        <fullName evidence="1">Uncharacterized protein</fullName>
    </submittedName>
</protein>
<dbReference type="AlphaFoldDB" id="A0A3T0KXD0"/>
<reference evidence="1 2" key="1">
    <citation type="submission" date="2018-01" db="EMBL/GenBank/DDBJ databases">
        <title>Bacillus asahii Genome sequencing and assembly.</title>
        <authorList>
            <person name="Jiang H."/>
            <person name="Feng Y."/>
            <person name="Zhao F."/>
            <person name="Lin X."/>
        </authorList>
    </citation>
    <scope>NUCLEOTIDE SEQUENCE [LARGE SCALE GENOMIC DNA]</scope>
    <source>
        <strain evidence="1 2">OM18</strain>
    </source>
</reference>
<evidence type="ECO:0000313" key="2">
    <source>
        <dbReference type="Proteomes" id="UP000283095"/>
    </source>
</evidence>
<dbReference type="RefSeq" id="WP_127761864.1">
    <property type="nucleotide sequence ID" value="NZ_CP026095.1"/>
</dbReference>
<dbReference type="EMBL" id="CP026095">
    <property type="protein sequence ID" value="AZV44994.1"/>
    <property type="molecule type" value="Genomic_DNA"/>
</dbReference>
<dbReference type="OrthoDB" id="2352213at2"/>
<sequence length="217" mass="24449">MLKRFISGFLMIVIISCIYLYAPEAPRNQEETALAQTFVENEEWFIPNRHIPDDLHVTEVGQSITDSKGELTLLAKATEIAPIVVGPIEIMIKDVKVIHVVPDNSMMDFFQAYTKKQEFDMIKMSVEIHNTSSDTVQFTPVTRLETTDGEQKTEEDNLFLEEIQGTFIGGDVKRGDIGFILNDQAQSTLQGIHIFTSDAVNTDGTVFEQGKEIEINF</sequence>
<dbReference type="KEGG" id="pasa:BAOM_4414"/>
<proteinExistence type="predicted"/>